<dbReference type="SUPFAM" id="SSF53756">
    <property type="entry name" value="UDP-Glycosyltransferase/glycogen phosphorylase"/>
    <property type="match status" value="1"/>
</dbReference>
<evidence type="ECO:0000313" key="4">
    <source>
        <dbReference type="Proteomes" id="UP000317624"/>
    </source>
</evidence>
<proteinExistence type="predicted"/>
<comment type="caution">
    <text evidence="3">The sequence shown here is derived from an EMBL/GenBank/DDBJ whole genome shotgun (WGS) entry which is preliminary data.</text>
</comment>
<dbReference type="GO" id="GO:0009103">
    <property type="term" value="P:lipopolysaccharide biosynthetic process"/>
    <property type="evidence" value="ECO:0007669"/>
    <property type="project" value="TreeGrafter"/>
</dbReference>
<dbReference type="RefSeq" id="WP_144846480.1">
    <property type="nucleotide sequence ID" value="NZ_VMRJ01000002.1"/>
</dbReference>
<dbReference type="PANTHER" id="PTHR46401">
    <property type="entry name" value="GLYCOSYLTRANSFERASE WBBK-RELATED"/>
    <property type="match status" value="1"/>
</dbReference>
<dbReference type="EMBL" id="VMRJ01000002">
    <property type="protein sequence ID" value="TVT41513.1"/>
    <property type="molecule type" value="Genomic_DNA"/>
</dbReference>
<keyword evidence="4" id="KW-1185">Reference proteome</keyword>
<evidence type="ECO:0000259" key="2">
    <source>
        <dbReference type="Pfam" id="PF13439"/>
    </source>
</evidence>
<name>A0A558BYG6_9BACT</name>
<dbReference type="CDD" id="cd03809">
    <property type="entry name" value="GT4_MtfB-like"/>
    <property type="match status" value="1"/>
</dbReference>
<evidence type="ECO:0000313" key="3">
    <source>
        <dbReference type="EMBL" id="TVT41513.1"/>
    </source>
</evidence>
<protein>
    <submittedName>
        <fullName evidence="3">Glycosyltransferase family 4 protein</fullName>
    </submittedName>
</protein>
<dbReference type="AlphaFoldDB" id="A0A558BYG6"/>
<dbReference type="Pfam" id="PF13692">
    <property type="entry name" value="Glyco_trans_1_4"/>
    <property type="match status" value="1"/>
</dbReference>
<accession>A0A558BYG6</accession>
<reference evidence="3 4" key="1">
    <citation type="submission" date="2019-07" db="EMBL/GenBank/DDBJ databases">
        <title>Hymenobacter sp. straun FUR1 Genome sequencing and assembly.</title>
        <authorList>
            <person name="Chhetri G."/>
        </authorList>
    </citation>
    <scope>NUCLEOTIDE SEQUENCE [LARGE SCALE GENOMIC DNA]</scope>
    <source>
        <strain evidence="3 4">Fur1</strain>
    </source>
</reference>
<dbReference type="Gene3D" id="3.40.50.2000">
    <property type="entry name" value="Glycogen Phosphorylase B"/>
    <property type="match status" value="2"/>
</dbReference>
<evidence type="ECO:0000256" key="1">
    <source>
        <dbReference type="ARBA" id="ARBA00022679"/>
    </source>
</evidence>
<dbReference type="Pfam" id="PF13439">
    <property type="entry name" value="Glyco_transf_4"/>
    <property type="match status" value="1"/>
</dbReference>
<gene>
    <name evidence="3" type="ORF">FNT36_08730</name>
</gene>
<sequence length="389" mass="42706">MNIVFFAHPSFLGHQSMPRFAQMLADGMRARGHEVAIWAPEAKFSRLPAPRSLKKWLGYLDQYLVFPSAVRRRLRQYPASTLFSFTDQALGPWVPLLSGRPRVVHCHDFLAQRSMLGEIPENPPGWTGQQYQAYIRRGYAEGQHFISVSQRTQEDLHRFLPTTPRRSDVVYNGLNQSFAPQDVATVRAQLGQQVGLDLGTGYLLHVGGNHFYKNRVGVIELYNAWRATGAAALPLLLVGEAPNESLAAAHAQSPYRQDIHLLSGLADQHVRAAYAGASVFLFPSLAEGFGWPIAEAMASGCPVITTNEAPMTEVAGEAGFLIPRRPSASAEVVAWAKAGAQVVAQVLQLSVAERQAVVAAGLQNAKRFSTDEALDKIEEIYSEIIATSY</sequence>
<dbReference type="GO" id="GO:0016757">
    <property type="term" value="F:glycosyltransferase activity"/>
    <property type="evidence" value="ECO:0007669"/>
    <property type="project" value="TreeGrafter"/>
</dbReference>
<feature type="domain" description="Glycosyltransferase subfamily 4-like N-terminal" evidence="2">
    <location>
        <begin position="19"/>
        <end position="175"/>
    </location>
</feature>
<dbReference type="Proteomes" id="UP000317624">
    <property type="component" value="Unassembled WGS sequence"/>
</dbReference>
<organism evidence="3 4">
    <name type="scientific">Hymenobacter setariae</name>
    <dbReference type="NCBI Taxonomy" id="2594794"/>
    <lineage>
        <taxon>Bacteria</taxon>
        <taxon>Pseudomonadati</taxon>
        <taxon>Bacteroidota</taxon>
        <taxon>Cytophagia</taxon>
        <taxon>Cytophagales</taxon>
        <taxon>Hymenobacteraceae</taxon>
        <taxon>Hymenobacter</taxon>
    </lineage>
</organism>
<keyword evidence="1 3" id="KW-0808">Transferase</keyword>
<dbReference type="OrthoDB" id="9801609at2"/>
<dbReference type="InterPro" id="IPR028098">
    <property type="entry name" value="Glyco_trans_4-like_N"/>
</dbReference>
<dbReference type="PANTHER" id="PTHR46401:SF2">
    <property type="entry name" value="GLYCOSYLTRANSFERASE WBBK-RELATED"/>
    <property type="match status" value="1"/>
</dbReference>